<organism evidence="1 2">
    <name type="scientific">Oldenlandia corymbosa var. corymbosa</name>
    <dbReference type="NCBI Taxonomy" id="529605"/>
    <lineage>
        <taxon>Eukaryota</taxon>
        <taxon>Viridiplantae</taxon>
        <taxon>Streptophyta</taxon>
        <taxon>Embryophyta</taxon>
        <taxon>Tracheophyta</taxon>
        <taxon>Spermatophyta</taxon>
        <taxon>Magnoliopsida</taxon>
        <taxon>eudicotyledons</taxon>
        <taxon>Gunneridae</taxon>
        <taxon>Pentapetalae</taxon>
        <taxon>asterids</taxon>
        <taxon>lamiids</taxon>
        <taxon>Gentianales</taxon>
        <taxon>Rubiaceae</taxon>
        <taxon>Rubioideae</taxon>
        <taxon>Spermacoceae</taxon>
        <taxon>Hedyotis-Oldenlandia complex</taxon>
        <taxon>Oldenlandia</taxon>
    </lineage>
</organism>
<evidence type="ECO:0000313" key="1">
    <source>
        <dbReference type="EMBL" id="CAI9112500.1"/>
    </source>
</evidence>
<dbReference type="InterPro" id="IPR003772">
    <property type="entry name" value="YceD"/>
</dbReference>
<reference evidence="1" key="1">
    <citation type="submission" date="2023-03" db="EMBL/GenBank/DDBJ databases">
        <authorList>
            <person name="Julca I."/>
        </authorList>
    </citation>
    <scope>NUCLEOTIDE SEQUENCE</scope>
</reference>
<sequence length="402" mass="45332">MPYINTRGSIPPATSVPPSIFCQPLPVEQGSPGFNWSAKRRSCPFLFPDPARRLDRHYSFLGFDFTFGSYKLVLCIPAKPSTIEMLLYSSMSAVPLKQFQISNSKVQTGFVLQRKISSNDQSFARIMNFRISLLNMPLQTSLRLRAGDKYSNLFGDSMDNFEWSDEEIVEMEEGELGSPWEAAIIYRRNAAVSHLEYCTTLERLGLGYISTNVSKSRSSELGLRVTNSVKDFPDGTPVLVSIDVMRKKKKELRLDGLVRSVISLRCNRCGEPAAKNIFSNFSLLLTEEPIEEPETIDMGTIFEEDKFRSFVSNGEDEDDDSEYVDDQLYFPPGDKEIDISKPIRDLLHVEITIDTICDPKCKGICLRCGINLNTKSCKCKKQDGGENPFGPLGNLRKQAYQN</sequence>
<dbReference type="Proteomes" id="UP001161247">
    <property type="component" value="Chromosome 7"/>
</dbReference>
<dbReference type="EMBL" id="OX459124">
    <property type="protein sequence ID" value="CAI9112500.1"/>
    <property type="molecule type" value="Genomic_DNA"/>
</dbReference>
<proteinExistence type="predicted"/>
<protein>
    <submittedName>
        <fullName evidence="1">OLC1v1012958C2</fullName>
    </submittedName>
</protein>
<name>A0AAV1DX82_OLDCO</name>
<evidence type="ECO:0000313" key="2">
    <source>
        <dbReference type="Proteomes" id="UP001161247"/>
    </source>
</evidence>
<dbReference type="AlphaFoldDB" id="A0AAV1DX82"/>
<dbReference type="Pfam" id="PF02620">
    <property type="entry name" value="YceD"/>
    <property type="match status" value="1"/>
</dbReference>
<dbReference type="PANTHER" id="PTHR34374">
    <property type="entry name" value="LARGE RIBOSOMAL RNA SUBUNIT ACCUMULATION PROTEIN YCED HOMOLOG 1, CHLOROPLASTIC"/>
    <property type="match status" value="1"/>
</dbReference>
<keyword evidence="2" id="KW-1185">Reference proteome</keyword>
<dbReference type="PANTHER" id="PTHR34374:SF1">
    <property type="entry name" value="LARGE RIBOSOMAL RNA SUBUNIT ACCUMULATION PROTEIN YCED HOMOLOG 1, CHLOROPLASTIC"/>
    <property type="match status" value="1"/>
</dbReference>
<accession>A0AAV1DX82</accession>
<gene>
    <name evidence="1" type="ORF">OLC1_LOCUS19692</name>
</gene>